<dbReference type="SUPFAM" id="SSF51621">
    <property type="entry name" value="Phosphoenolpyruvate/pyruvate domain"/>
    <property type="match status" value="1"/>
</dbReference>
<dbReference type="Pfam" id="PF03328">
    <property type="entry name" value="HpcH_HpaI"/>
    <property type="match status" value="1"/>
</dbReference>
<comment type="similarity">
    <text evidence="1">Belongs to the HpcH/HpaI aldolase family.</text>
</comment>
<evidence type="ECO:0000259" key="4">
    <source>
        <dbReference type="Pfam" id="PF03328"/>
    </source>
</evidence>
<dbReference type="GO" id="GO:0016832">
    <property type="term" value="F:aldehyde-lyase activity"/>
    <property type="evidence" value="ECO:0007669"/>
    <property type="project" value="TreeGrafter"/>
</dbReference>
<evidence type="ECO:0000313" key="5">
    <source>
        <dbReference type="EMBL" id="SFB16989.1"/>
    </source>
</evidence>
<dbReference type="GO" id="GO:0005737">
    <property type="term" value="C:cytoplasm"/>
    <property type="evidence" value="ECO:0007669"/>
    <property type="project" value="TreeGrafter"/>
</dbReference>
<dbReference type="GO" id="GO:0046872">
    <property type="term" value="F:metal ion binding"/>
    <property type="evidence" value="ECO:0007669"/>
    <property type="project" value="UniProtKB-KW"/>
</dbReference>
<sequence length="263" mass="26339">MTATFPSTPVPRIGLAACVVGLPEMIPVAKGAGYDLLLVDMEHGRISIDALAGICVTGLAADFPVLARVTGPGSPDLARVLDCGATGVIIPHVDSADQARAIVAACRFAPLGNRAIPGPLAILSFEPVPPAQLIAASEDRVELHAMVESRAGLDAVAEIAAVPGLTALVIGANDLASDLGHTGQLDHPEVRSAFATIAAAARSQGLGFGVMGLPPALIPGHAVANGATLIVATNEINLVVDGARATLGAVRAQLPVSQPAAPA</sequence>
<evidence type="ECO:0000256" key="2">
    <source>
        <dbReference type="ARBA" id="ARBA00022723"/>
    </source>
</evidence>
<organism evidence="5 6">
    <name type="scientific">Poseidonocella pacifica</name>
    <dbReference type="NCBI Taxonomy" id="871651"/>
    <lineage>
        <taxon>Bacteria</taxon>
        <taxon>Pseudomonadati</taxon>
        <taxon>Pseudomonadota</taxon>
        <taxon>Alphaproteobacteria</taxon>
        <taxon>Rhodobacterales</taxon>
        <taxon>Roseobacteraceae</taxon>
        <taxon>Poseidonocella</taxon>
    </lineage>
</organism>
<dbReference type="Gene3D" id="3.20.20.60">
    <property type="entry name" value="Phosphoenolpyruvate-binding domains"/>
    <property type="match status" value="1"/>
</dbReference>
<feature type="domain" description="HpcH/HpaI aldolase/citrate lyase" evidence="4">
    <location>
        <begin position="23"/>
        <end position="206"/>
    </location>
</feature>
<name>A0A1I0YUB7_9RHOB</name>
<dbReference type="PANTHER" id="PTHR30502:SF0">
    <property type="entry name" value="PHOSPHOENOLPYRUVATE CARBOXYLASE FAMILY PROTEIN"/>
    <property type="match status" value="1"/>
</dbReference>
<dbReference type="PANTHER" id="PTHR30502">
    <property type="entry name" value="2-KETO-3-DEOXY-L-RHAMNONATE ALDOLASE"/>
    <property type="match status" value="1"/>
</dbReference>
<protein>
    <submittedName>
        <fullName evidence="5">2-keto-3-deoxy-L-rhamnonate aldolase RhmA</fullName>
    </submittedName>
</protein>
<dbReference type="Proteomes" id="UP000198796">
    <property type="component" value="Unassembled WGS sequence"/>
</dbReference>
<dbReference type="RefSeq" id="WP_245752729.1">
    <property type="nucleotide sequence ID" value="NZ_FOJU01000008.1"/>
</dbReference>
<dbReference type="AlphaFoldDB" id="A0A1I0YUB7"/>
<evidence type="ECO:0000256" key="1">
    <source>
        <dbReference type="ARBA" id="ARBA00005568"/>
    </source>
</evidence>
<dbReference type="InterPro" id="IPR005000">
    <property type="entry name" value="Aldolase/citrate-lyase_domain"/>
</dbReference>
<keyword evidence="2" id="KW-0479">Metal-binding</keyword>
<keyword evidence="3" id="KW-0456">Lyase</keyword>
<dbReference type="InterPro" id="IPR015813">
    <property type="entry name" value="Pyrv/PenolPyrv_kinase-like_dom"/>
</dbReference>
<dbReference type="InterPro" id="IPR040442">
    <property type="entry name" value="Pyrv_kinase-like_dom_sf"/>
</dbReference>
<dbReference type="STRING" id="871651.SAMN05421688_3368"/>
<evidence type="ECO:0000256" key="3">
    <source>
        <dbReference type="ARBA" id="ARBA00023239"/>
    </source>
</evidence>
<accession>A0A1I0YUB7</accession>
<dbReference type="EMBL" id="FOJU01000008">
    <property type="protein sequence ID" value="SFB16989.1"/>
    <property type="molecule type" value="Genomic_DNA"/>
</dbReference>
<gene>
    <name evidence="5" type="ORF">SAMN05421688_3368</name>
</gene>
<proteinExistence type="inferred from homology"/>
<evidence type="ECO:0000313" key="6">
    <source>
        <dbReference type="Proteomes" id="UP000198796"/>
    </source>
</evidence>
<keyword evidence="6" id="KW-1185">Reference proteome</keyword>
<reference evidence="5 6" key="1">
    <citation type="submission" date="2016-10" db="EMBL/GenBank/DDBJ databases">
        <authorList>
            <person name="de Groot N.N."/>
        </authorList>
    </citation>
    <scope>NUCLEOTIDE SEQUENCE [LARGE SCALE GENOMIC DNA]</scope>
    <source>
        <strain evidence="5 6">DSM 29316</strain>
    </source>
</reference>
<dbReference type="InterPro" id="IPR050251">
    <property type="entry name" value="HpcH-HpaI_aldolase"/>
</dbReference>